<protein>
    <submittedName>
        <fullName evidence="3">Uncharacterized protein</fullName>
    </submittedName>
</protein>
<evidence type="ECO:0000256" key="1">
    <source>
        <dbReference type="SAM" id="MobiDB-lite"/>
    </source>
</evidence>
<sequence length="398" mass="42135">MTHFDDELTRQLADANPVRNPELTELERRRSEKHLQAILGDAHAGLGSDAGSGAGAGAGAGAGRGHRGRWLLGAAAAVSAIALGTGLLPSLFNGHETTATAEEILHTAGESSLHAADATDIAVTAQEYLERTDRLGEEFVSTAYEVSADGQVRTTTTQSNNAPVELQNVDRGLAVDPGQLQATGADVGSLRALADSVDDSTARGVLKLLLHPALSSEQQKALYELMASLDGNDLAGVEQSATDGDDEIVTVIRDVDQLSFSVIPATGQLVRVHGLVGPEITTDVAATAIVDCVHVTGLEGPEMISTACADNNYYVEDLEWENWGADTATATGTAWINDCDPLCADGEFETFPVRLTLDKREECGYNARIYSRMVLDYPENPERNEEFSIGCAQPDESA</sequence>
<proteinExistence type="predicted"/>
<evidence type="ECO:0000313" key="4">
    <source>
        <dbReference type="Proteomes" id="UP001226160"/>
    </source>
</evidence>
<feature type="region of interest" description="Disordered" evidence="1">
    <location>
        <begin position="1"/>
        <end position="25"/>
    </location>
</feature>
<reference evidence="3" key="1">
    <citation type="submission" date="2023-05" db="EMBL/GenBank/DDBJ databases">
        <title>Metabolic capabilities are highly conserved among human nasal-associated Corynebacterium species in pangenomic analyses.</title>
        <authorList>
            <person name="Tran T.H."/>
            <person name="Roberts A.Q."/>
            <person name="Escapa I.F."/>
            <person name="Gao W."/>
            <person name="Conlan S."/>
            <person name="Kong H."/>
            <person name="Segre J.A."/>
            <person name="Kelly M.S."/>
            <person name="Lemon K.P."/>
        </authorList>
    </citation>
    <scope>NUCLEOTIDE SEQUENCE</scope>
    <source>
        <strain evidence="3">KPL2654</strain>
    </source>
</reference>
<organism evidence="3 4">
    <name type="scientific">Corynebacterium propinquum</name>
    <dbReference type="NCBI Taxonomy" id="43769"/>
    <lineage>
        <taxon>Bacteria</taxon>
        <taxon>Bacillati</taxon>
        <taxon>Actinomycetota</taxon>
        <taxon>Actinomycetes</taxon>
        <taxon>Mycobacteriales</taxon>
        <taxon>Corynebacteriaceae</taxon>
        <taxon>Corynebacterium</taxon>
    </lineage>
</organism>
<evidence type="ECO:0000256" key="2">
    <source>
        <dbReference type="SAM" id="Phobius"/>
    </source>
</evidence>
<keyword evidence="2" id="KW-0812">Transmembrane</keyword>
<dbReference type="Proteomes" id="UP001226160">
    <property type="component" value="Unassembled WGS sequence"/>
</dbReference>
<feature type="transmembrane region" description="Helical" evidence="2">
    <location>
        <begin position="70"/>
        <end position="92"/>
    </location>
</feature>
<dbReference type="EMBL" id="JASNVP010000006">
    <property type="protein sequence ID" value="MDK4326260.1"/>
    <property type="molecule type" value="Genomic_DNA"/>
</dbReference>
<name>A0AAP4F6Z3_9CORY</name>
<accession>A0AAP4F6Z3</accession>
<dbReference type="RefSeq" id="WP_284589732.1">
    <property type="nucleotide sequence ID" value="NZ_JASNVP010000006.1"/>
</dbReference>
<keyword evidence="2" id="KW-0472">Membrane</keyword>
<evidence type="ECO:0000313" key="3">
    <source>
        <dbReference type="EMBL" id="MDK4326260.1"/>
    </source>
</evidence>
<gene>
    <name evidence="3" type="ORF">QPX54_07030</name>
</gene>
<comment type="caution">
    <text evidence="3">The sequence shown here is derived from an EMBL/GenBank/DDBJ whole genome shotgun (WGS) entry which is preliminary data.</text>
</comment>
<dbReference type="AlphaFoldDB" id="A0AAP4F6Z3"/>
<keyword evidence="2" id="KW-1133">Transmembrane helix</keyword>